<sequence length="471" mass="51007">MQRHLPQLYVLGDDGYWHKTPWSLYGSAYCTLPCSPSSTPPDNATDDSGGPPPPPLDDFDLSSLPTGWTSISVDDTSHRGIVVVLALSVALALVIIILMFACIFWRRKHAPKRDPEKRRRRSSDTSNDNSFRGMQEAKATQRKWYRAATRWRDNLRVSAHRRRTNRVLAPATSYSTLTHEERIDGRSSLSHSRPSSPTPTQRSVTPTLSDARSSSVGSIHPSYSPIQTPRILTSTDLPPPSSPPPTQPPAYDPPSSPPESHISPENTYSSCGPSGTLKAPISSHTQSQPADGHLTSHSGHVATDDKAILSLRATLASAPPGSSSNIPQPASVPSMEDEDTFEWPSGSRPSSPSLDEYSYEPHPPYSPPTSLLPPPPSKGKQRFDYYHDLDMSVSLDSAMVEPQLGPSAPPFEECEAVPSAPPLDFDVHVPSAPPMDSEDCPDTTVSGLEDGGAIQPPGNEYEHVVDGTTHA</sequence>
<feature type="region of interest" description="Disordered" evidence="1">
    <location>
        <begin position="113"/>
        <end position="143"/>
    </location>
</feature>
<protein>
    <submittedName>
        <fullName evidence="3">Uncharacterized protein</fullName>
    </submittedName>
</protein>
<keyword evidence="4" id="KW-1185">Reference proteome</keyword>
<feature type="region of interest" description="Disordered" evidence="1">
    <location>
        <begin position="37"/>
        <end position="59"/>
    </location>
</feature>
<dbReference type="AlphaFoldDB" id="A0A9P5MY94"/>
<reference evidence="3" key="2">
    <citation type="journal article" date="2020" name="Nat. Commun.">
        <title>Large-scale genome sequencing of mycorrhizal fungi provides insights into the early evolution of symbiotic traits.</title>
        <authorList>
            <person name="Miyauchi S."/>
            <person name="Kiss E."/>
            <person name="Kuo A."/>
            <person name="Drula E."/>
            <person name="Kohler A."/>
            <person name="Sanchez-Garcia M."/>
            <person name="Morin E."/>
            <person name="Andreopoulos B."/>
            <person name="Barry K.W."/>
            <person name="Bonito G."/>
            <person name="Buee M."/>
            <person name="Carver A."/>
            <person name="Chen C."/>
            <person name="Cichocki N."/>
            <person name="Clum A."/>
            <person name="Culley D."/>
            <person name="Crous P.W."/>
            <person name="Fauchery L."/>
            <person name="Girlanda M."/>
            <person name="Hayes R.D."/>
            <person name="Keri Z."/>
            <person name="LaButti K."/>
            <person name="Lipzen A."/>
            <person name="Lombard V."/>
            <person name="Magnuson J."/>
            <person name="Maillard F."/>
            <person name="Murat C."/>
            <person name="Nolan M."/>
            <person name="Ohm R.A."/>
            <person name="Pangilinan J."/>
            <person name="Pereira M.F."/>
            <person name="Perotto S."/>
            <person name="Peter M."/>
            <person name="Pfister S."/>
            <person name="Riley R."/>
            <person name="Sitrit Y."/>
            <person name="Stielow J.B."/>
            <person name="Szollosi G."/>
            <person name="Zifcakova L."/>
            <person name="Stursova M."/>
            <person name="Spatafora J.W."/>
            <person name="Tedersoo L."/>
            <person name="Vaario L.M."/>
            <person name="Yamada A."/>
            <person name="Yan M."/>
            <person name="Wang P."/>
            <person name="Xu J."/>
            <person name="Bruns T."/>
            <person name="Baldrian P."/>
            <person name="Vilgalys R."/>
            <person name="Dunand C."/>
            <person name="Henrissat B."/>
            <person name="Grigoriev I.V."/>
            <person name="Hibbett D."/>
            <person name="Nagy L.G."/>
            <person name="Martin F.M."/>
        </authorList>
    </citation>
    <scope>NUCLEOTIDE SEQUENCE</scope>
    <source>
        <strain evidence="3">Prilba</strain>
    </source>
</reference>
<feature type="region of interest" description="Disordered" evidence="1">
    <location>
        <begin position="401"/>
        <end position="471"/>
    </location>
</feature>
<evidence type="ECO:0000256" key="2">
    <source>
        <dbReference type="SAM" id="Phobius"/>
    </source>
</evidence>
<name>A0A9P5MY94_9AGAM</name>
<keyword evidence="2" id="KW-0472">Membrane</keyword>
<proteinExistence type="predicted"/>
<evidence type="ECO:0000313" key="4">
    <source>
        <dbReference type="Proteomes" id="UP000759537"/>
    </source>
</evidence>
<keyword evidence="2" id="KW-1133">Transmembrane helix</keyword>
<feature type="compositionally biased region" description="Low complexity" evidence="1">
    <location>
        <begin position="37"/>
        <end position="49"/>
    </location>
</feature>
<feature type="transmembrane region" description="Helical" evidence="2">
    <location>
        <begin position="81"/>
        <end position="105"/>
    </location>
</feature>
<organism evidence="3 4">
    <name type="scientific">Russula ochroleuca</name>
    <dbReference type="NCBI Taxonomy" id="152965"/>
    <lineage>
        <taxon>Eukaryota</taxon>
        <taxon>Fungi</taxon>
        <taxon>Dikarya</taxon>
        <taxon>Basidiomycota</taxon>
        <taxon>Agaricomycotina</taxon>
        <taxon>Agaricomycetes</taxon>
        <taxon>Russulales</taxon>
        <taxon>Russulaceae</taxon>
        <taxon>Russula</taxon>
    </lineage>
</organism>
<feature type="compositionally biased region" description="Polar residues" evidence="1">
    <location>
        <begin position="224"/>
        <end position="236"/>
    </location>
</feature>
<keyword evidence="2" id="KW-0812">Transmembrane</keyword>
<comment type="caution">
    <text evidence="3">The sequence shown here is derived from an EMBL/GenBank/DDBJ whole genome shotgun (WGS) entry which is preliminary data.</text>
</comment>
<gene>
    <name evidence="3" type="ORF">DFH94DRAFT_407188</name>
</gene>
<feature type="compositionally biased region" description="Pro residues" evidence="1">
    <location>
        <begin position="237"/>
        <end position="257"/>
    </location>
</feature>
<dbReference type="Proteomes" id="UP000759537">
    <property type="component" value="Unassembled WGS sequence"/>
</dbReference>
<reference evidence="3" key="1">
    <citation type="submission" date="2019-10" db="EMBL/GenBank/DDBJ databases">
        <authorList>
            <consortium name="DOE Joint Genome Institute"/>
            <person name="Kuo A."/>
            <person name="Miyauchi S."/>
            <person name="Kiss E."/>
            <person name="Drula E."/>
            <person name="Kohler A."/>
            <person name="Sanchez-Garcia M."/>
            <person name="Andreopoulos B."/>
            <person name="Barry K.W."/>
            <person name="Bonito G."/>
            <person name="Buee M."/>
            <person name="Carver A."/>
            <person name="Chen C."/>
            <person name="Cichocki N."/>
            <person name="Clum A."/>
            <person name="Culley D."/>
            <person name="Crous P.W."/>
            <person name="Fauchery L."/>
            <person name="Girlanda M."/>
            <person name="Hayes R."/>
            <person name="Keri Z."/>
            <person name="LaButti K."/>
            <person name="Lipzen A."/>
            <person name="Lombard V."/>
            <person name="Magnuson J."/>
            <person name="Maillard F."/>
            <person name="Morin E."/>
            <person name="Murat C."/>
            <person name="Nolan M."/>
            <person name="Ohm R."/>
            <person name="Pangilinan J."/>
            <person name="Pereira M."/>
            <person name="Perotto S."/>
            <person name="Peter M."/>
            <person name="Riley R."/>
            <person name="Sitrit Y."/>
            <person name="Stielow B."/>
            <person name="Szollosi G."/>
            <person name="Zifcakova L."/>
            <person name="Stursova M."/>
            <person name="Spatafora J.W."/>
            <person name="Tedersoo L."/>
            <person name="Vaario L.-M."/>
            <person name="Yamada A."/>
            <person name="Yan M."/>
            <person name="Wang P."/>
            <person name="Xu J."/>
            <person name="Bruns T."/>
            <person name="Baldrian P."/>
            <person name="Vilgalys R."/>
            <person name="Henrissat B."/>
            <person name="Grigoriev I.V."/>
            <person name="Hibbett D."/>
            <person name="Nagy L.G."/>
            <person name="Martin F.M."/>
        </authorList>
    </citation>
    <scope>NUCLEOTIDE SEQUENCE</scope>
    <source>
        <strain evidence="3">Prilba</strain>
    </source>
</reference>
<feature type="region of interest" description="Disordered" evidence="1">
    <location>
        <begin position="164"/>
        <end position="383"/>
    </location>
</feature>
<feature type="compositionally biased region" description="Polar residues" evidence="1">
    <location>
        <begin position="208"/>
        <end position="217"/>
    </location>
</feature>
<dbReference type="OrthoDB" id="2756128at2759"/>
<feature type="compositionally biased region" description="Pro residues" evidence="1">
    <location>
        <begin position="361"/>
        <end position="377"/>
    </location>
</feature>
<dbReference type="EMBL" id="WHVB01000006">
    <property type="protein sequence ID" value="KAF8481768.1"/>
    <property type="molecule type" value="Genomic_DNA"/>
</dbReference>
<evidence type="ECO:0000256" key="1">
    <source>
        <dbReference type="SAM" id="MobiDB-lite"/>
    </source>
</evidence>
<feature type="compositionally biased region" description="Low complexity" evidence="1">
    <location>
        <begin position="186"/>
        <end position="207"/>
    </location>
</feature>
<evidence type="ECO:0000313" key="3">
    <source>
        <dbReference type="EMBL" id="KAF8481768.1"/>
    </source>
</evidence>
<accession>A0A9P5MY94</accession>